<gene>
    <name evidence="2" type="ORF">GCM10010405_17290</name>
</gene>
<protein>
    <submittedName>
        <fullName evidence="2">Uncharacterized protein</fullName>
    </submittedName>
</protein>
<proteinExistence type="predicted"/>
<name>A0ABN3JQH1_9ACTN</name>
<organism evidence="2 3">
    <name type="scientific">Streptomyces macrosporus</name>
    <dbReference type="NCBI Taxonomy" id="44032"/>
    <lineage>
        <taxon>Bacteria</taxon>
        <taxon>Bacillati</taxon>
        <taxon>Actinomycetota</taxon>
        <taxon>Actinomycetes</taxon>
        <taxon>Kitasatosporales</taxon>
        <taxon>Streptomycetaceae</taxon>
        <taxon>Streptomyces</taxon>
    </lineage>
</organism>
<evidence type="ECO:0000256" key="1">
    <source>
        <dbReference type="SAM" id="MobiDB-lite"/>
    </source>
</evidence>
<dbReference type="EMBL" id="BAAASZ010000017">
    <property type="protein sequence ID" value="GAA2434802.1"/>
    <property type="molecule type" value="Genomic_DNA"/>
</dbReference>
<dbReference type="Proteomes" id="UP001501638">
    <property type="component" value="Unassembled WGS sequence"/>
</dbReference>
<keyword evidence="3" id="KW-1185">Reference proteome</keyword>
<accession>A0ABN3JQH1</accession>
<evidence type="ECO:0000313" key="3">
    <source>
        <dbReference type="Proteomes" id="UP001501638"/>
    </source>
</evidence>
<evidence type="ECO:0000313" key="2">
    <source>
        <dbReference type="EMBL" id="GAA2434802.1"/>
    </source>
</evidence>
<sequence length="55" mass="5751">MGGPPAGTRSGTIDGLDAFDMLDALDGSSQKLQEGGGGRVRQGVRQDIPRTVRPR</sequence>
<comment type="caution">
    <text evidence="2">The sequence shown here is derived from an EMBL/GenBank/DDBJ whole genome shotgun (WGS) entry which is preliminary data.</text>
</comment>
<reference evidence="2 3" key="1">
    <citation type="journal article" date="2019" name="Int. J. Syst. Evol. Microbiol.">
        <title>The Global Catalogue of Microorganisms (GCM) 10K type strain sequencing project: providing services to taxonomists for standard genome sequencing and annotation.</title>
        <authorList>
            <consortium name="The Broad Institute Genomics Platform"/>
            <consortium name="The Broad Institute Genome Sequencing Center for Infectious Disease"/>
            <person name="Wu L."/>
            <person name="Ma J."/>
        </authorList>
    </citation>
    <scope>NUCLEOTIDE SEQUENCE [LARGE SCALE GENOMIC DNA]</scope>
    <source>
        <strain evidence="2 3">JCM 6305</strain>
    </source>
</reference>
<feature type="region of interest" description="Disordered" evidence="1">
    <location>
        <begin position="28"/>
        <end position="55"/>
    </location>
</feature>